<accession>A0A6G1X7H3</accession>
<comment type="subcellular location">
    <subcellularLocation>
        <location evidence="1">Membrane</location>
        <topology evidence="1">Multi-pass membrane protein</topology>
    </subcellularLocation>
</comment>
<keyword evidence="4 5" id="KW-0472">Membrane</keyword>
<evidence type="ECO:0000313" key="7">
    <source>
        <dbReference type="EMBL" id="MRG86855.1"/>
    </source>
</evidence>
<comment type="caution">
    <text evidence="7">The sequence shown here is derived from an EMBL/GenBank/DDBJ whole genome shotgun (WGS) entry which is preliminary data.</text>
</comment>
<evidence type="ECO:0000256" key="4">
    <source>
        <dbReference type="ARBA" id="ARBA00023136"/>
    </source>
</evidence>
<dbReference type="RefSeq" id="WP_153728755.1">
    <property type="nucleotide sequence ID" value="NZ_WJNH01000006.1"/>
</dbReference>
<feature type="domain" description="ABC-2 type transporter transmembrane" evidence="6">
    <location>
        <begin position="17"/>
        <end position="349"/>
    </location>
</feature>
<evidence type="ECO:0000313" key="8">
    <source>
        <dbReference type="Proteomes" id="UP000480185"/>
    </source>
</evidence>
<name>A0A6G1X7H3_9BACI</name>
<evidence type="ECO:0000256" key="2">
    <source>
        <dbReference type="ARBA" id="ARBA00022692"/>
    </source>
</evidence>
<dbReference type="Pfam" id="PF12698">
    <property type="entry name" value="ABC2_membrane_3"/>
    <property type="match status" value="1"/>
</dbReference>
<sequence>MGTYLLLLHKLIHQNKWRLVFIILLPFFLLLAIVPFVANTVEQSEVPIAWVADEETDMIQTLAKRIDEHPRILLFHLNEEEAYRAVSTQEVEAAFMLNPNFQDDITAGKIRDQIIWIRTENSVLDTFVKEKVAAEVMRFTLNSKAANDLAELTRNSSEEQWQTAFEHSDSYWEPEPLFQMEFVSSRNEAEQPLRENAIDDQLAAGLFGFWIWYAWIIFAIQLLVLDQWKQKGLFIRLQVTSGSLKGFYGRFYLLNIIFSVLILVAICMLTTLKLPISEGPWIVNSFWILLAACLLTILLRQVLWKRNVFLMVGIVYSLSSYLIGVLTMVSDSEHWWQQFLPHVWFYQLF</sequence>
<evidence type="ECO:0000259" key="6">
    <source>
        <dbReference type="Pfam" id="PF12698"/>
    </source>
</evidence>
<feature type="transmembrane region" description="Helical" evidence="5">
    <location>
        <begin position="20"/>
        <end position="38"/>
    </location>
</feature>
<feature type="transmembrane region" description="Helical" evidence="5">
    <location>
        <begin position="308"/>
        <end position="329"/>
    </location>
</feature>
<keyword evidence="3 5" id="KW-1133">Transmembrane helix</keyword>
<keyword evidence="2 5" id="KW-0812">Transmembrane</keyword>
<evidence type="ECO:0000256" key="1">
    <source>
        <dbReference type="ARBA" id="ARBA00004141"/>
    </source>
</evidence>
<dbReference type="Proteomes" id="UP000480185">
    <property type="component" value="Unassembled WGS sequence"/>
</dbReference>
<dbReference type="Gene3D" id="3.40.1710.10">
    <property type="entry name" value="abc type-2 transporter like domain"/>
    <property type="match status" value="1"/>
</dbReference>
<dbReference type="InterPro" id="IPR013525">
    <property type="entry name" value="ABC2_TM"/>
</dbReference>
<dbReference type="EMBL" id="WJNH01000006">
    <property type="protein sequence ID" value="MRG86855.1"/>
    <property type="molecule type" value="Genomic_DNA"/>
</dbReference>
<feature type="transmembrane region" description="Helical" evidence="5">
    <location>
        <begin position="202"/>
        <end position="225"/>
    </location>
</feature>
<gene>
    <name evidence="7" type="ORF">GH754_11095</name>
</gene>
<feature type="transmembrane region" description="Helical" evidence="5">
    <location>
        <begin position="281"/>
        <end position="299"/>
    </location>
</feature>
<dbReference type="GO" id="GO:0016020">
    <property type="term" value="C:membrane"/>
    <property type="evidence" value="ECO:0007669"/>
    <property type="project" value="UniProtKB-SubCell"/>
</dbReference>
<evidence type="ECO:0000256" key="3">
    <source>
        <dbReference type="ARBA" id="ARBA00022989"/>
    </source>
</evidence>
<dbReference type="OrthoDB" id="2966955at2"/>
<dbReference type="AlphaFoldDB" id="A0A6G1X7H3"/>
<feature type="transmembrane region" description="Helical" evidence="5">
    <location>
        <begin position="251"/>
        <end position="275"/>
    </location>
</feature>
<dbReference type="GO" id="GO:0140359">
    <property type="term" value="F:ABC-type transporter activity"/>
    <property type="evidence" value="ECO:0007669"/>
    <property type="project" value="InterPro"/>
</dbReference>
<reference evidence="7 8" key="1">
    <citation type="submission" date="2019-11" db="EMBL/GenBank/DDBJ databases">
        <authorList>
            <person name="Li J."/>
        </authorList>
    </citation>
    <scope>NUCLEOTIDE SEQUENCE [LARGE SCALE GENOMIC DNA]</scope>
    <source>
        <strain evidence="7 8">J4</strain>
    </source>
</reference>
<keyword evidence="8" id="KW-1185">Reference proteome</keyword>
<evidence type="ECO:0000256" key="5">
    <source>
        <dbReference type="SAM" id="Phobius"/>
    </source>
</evidence>
<organism evidence="7 8">
    <name type="scientific">Salinibacillus xinjiangensis</name>
    <dbReference type="NCBI Taxonomy" id="1229268"/>
    <lineage>
        <taxon>Bacteria</taxon>
        <taxon>Bacillati</taxon>
        <taxon>Bacillota</taxon>
        <taxon>Bacilli</taxon>
        <taxon>Bacillales</taxon>
        <taxon>Bacillaceae</taxon>
        <taxon>Salinibacillus</taxon>
    </lineage>
</organism>
<proteinExistence type="predicted"/>
<protein>
    <recommendedName>
        <fullName evidence="6">ABC-2 type transporter transmembrane domain-containing protein</fullName>
    </recommendedName>
</protein>